<dbReference type="InterPro" id="IPR036397">
    <property type="entry name" value="RNaseH_sf"/>
</dbReference>
<feature type="domain" description="3'-5' exonuclease" evidence="5">
    <location>
        <begin position="372"/>
        <end position="567"/>
    </location>
</feature>
<gene>
    <name evidence="6" type="ORF">GWI33_006692</name>
</gene>
<dbReference type="OrthoDB" id="18193at2759"/>
<keyword evidence="7" id="KW-1185">Reference proteome</keyword>
<evidence type="ECO:0000256" key="4">
    <source>
        <dbReference type="SAM" id="MobiDB-lite"/>
    </source>
</evidence>
<dbReference type="GO" id="GO:0006139">
    <property type="term" value="P:nucleobase-containing compound metabolic process"/>
    <property type="evidence" value="ECO:0007669"/>
    <property type="project" value="InterPro"/>
</dbReference>
<dbReference type="SMART" id="SM00474">
    <property type="entry name" value="35EXOc"/>
    <property type="match status" value="1"/>
</dbReference>
<dbReference type="Pfam" id="PF01612">
    <property type="entry name" value="DNA_pol_A_exo1"/>
    <property type="match status" value="1"/>
</dbReference>
<dbReference type="InterPro" id="IPR052408">
    <property type="entry name" value="Exonuclease_MUT-7-like"/>
</dbReference>
<evidence type="ECO:0000313" key="7">
    <source>
        <dbReference type="Proteomes" id="UP000625711"/>
    </source>
</evidence>
<reference evidence="6" key="1">
    <citation type="submission" date="2020-08" db="EMBL/GenBank/DDBJ databases">
        <title>Genome sequencing and assembly of the red palm weevil Rhynchophorus ferrugineus.</title>
        <authorList>
            <person name="Dias G.B."/>
            <person name="Bergman C.M."/>
            <person name="Manee M."/>
        </authorList>
    </citation>
    <scope>NUCLEOTIDE SEQUENCE</scope>
    <source>
        <strain evidence="6">AA-2017</strain>
        <tissue evidence="6">Whole larva</tissue>
    </source>
</reference>
<dbReference type="Pfam" id="PF01927">
    <property type="entry name" value="Mut7-C"/>
    <property type="match status" value="2"/>
</dbReference>
<dbReference type="InterPro" id="IPR012337">
    <property type="entry name" value="RNaseH-like_sf"/>
</dbReference>
<protein>
    <recommendedName>
        <fullName evidence="5">3'-5' exonuclease domain-containing protein</fullName>
    </recommendedName>
</protein>
<accession>A0A834IFJ0</accession>
<dbReference type="PANTHER" id="PTHR47765">
    <property type="entry name" value="3'-5' EXONUCLEASE DOMAIN-CONTAINING PROTEIN"/>
    <property type="match status" value="1"/>
</dbReference>
<feature type="compositionally biased region" description="Basic residues" evidence="4">
    <location>
        <begin position="587"/>
        <end position="600"/>
    </location>
</feature>
<dbReference type="SUPFAM" id="SSF53098">
    <property type="entry name" value="Ribonuclease H-like"/>
    <property type="match status" value="1"/>
</dbReference>
<evidence type="ECO:0000256" key="2">
    <source>
        <dbReference type="ARBA" id="ARBA00022801"/>
    </source>
</evidence>
<dbReference type="Gene3D" id="3.30.420.10">
    <property type="entry name" value="Ribonuclease H-like superfamily/Ribonuclease H"/>
    <property type="match status" value="1"/>
</dbReference>
<dbReference type="InterPro" id="IPR002562">
    <property type="entry name" value="3'-5'_exonuclease_dom"/>
</dbReference>
<dbReference type="AlphaFoldDB" id="A0A834IFJ0"/>
<dbReference type="CDD" id="cd06146">
    <property type="entry name" value="mut-7_like_exo"/>
    <property type="match status" value="1"/>
</dbReference>
<dbReference type="EMBL" id="JAACXV010000337">
    <property type="protein sequence ID" value="KAF7279834.1"/>
    <property type="molecule type" value="Genomic_DNA"/>
</dbReference>
<dbReference type="InterPro" id="IPR002782">
    <property type="entry name" value="Mut7-C_RNAse_dom"/>
</dbReference>
<feature type="region of interest" description="Disordered" evidence="4">
    <location>
        <begin position="339"/>
        <end position="360"/>
    </location>
</feature>
<dbReference type="InterPro" id="IPR037432">
    <property type="entry name" value="Mut-7_DEDDy_dom"/>
</dbReference>
<feature type="region of interest" description="Disordered" evidence="4">
    <location>
        <begin position="587"/>
        <end position="613"/>
    </location>
</feature>
<evidence type="ECO:0000256" key="3">
    <source>
        <dbReference type="ARBA" id="ARBA00022839"/>
    </source>
</evidence>
<dbReference type="GO" id="GO:0003676">
    <property type="term" value="F:nucleic acid binding"/>
    <property type="evidence" value="ECO:0007669"/>
    <property type="project" value="InterPro"/>
</dbReference>
<name>A0A834IFJ0_RHYFE</name>
<keyword evidence="1" id="KW-0540">Nuclease</keyword>
<keyword evidence="3" id="KW-0269">Exonuclease</keyword>
<evidence type="ECO:0000256" key="1">
    <source>
        <dbReference type="ARBA" id="ARBA00022722"/>
    </source>
</evidence>
<dbReference type="Proteomes" id="UP000625711">
    <property type="component" value="Unassembled WGS sequence"/>
</dbReference>
<evidence type="ECO:0000259" key="5">
    <source>
        <dbReference type="SMART" id="SM00474"/>
    </source>
</evidence>
<keyword evidence="2" id="KW-0378">Hydrolase</keyword>
<organism evidence="6 7">
    <name type="scientific">Rhynchophorus ferrugineus</name>
    <name type="common">Red palm weevil</name>
    <name type="synonym">Curculio ferrugineus</name>
    <dbReference type="NCBI Taxonomy" id="354439"/>
    <lineage>
        <taxon>Eukaryota</taxon>
        <taxon>Metazoa</taxon>
        <taxon>Ecdysozoa</taxon>
        <taxon>Arthropoda</taxon>
        <taxon>Hexapoda</taxon>
        <taxon>Insecta</taxon>
        <taxon>Pterygota</taxon>
        <taxon>Neoptera</taxon>
        <taxon>Endopterygota</taxon>
        <taxon>Coleoptera</taxon>
        <taxon>Polyphaga</taxon>
        <taxon>Cucujiformia</taxon>
        <taxon>Curculionidae</taxon>
        <taxon>Dryophthorinae</taxon>
        <taxon>Rhynchophorus</taxon>
    </lineage>
</organism>
<dbReference type="GO" id="GO:0008408">
    <property type="term" value="F:3'-5' exonuclease activity"/>
    <property type="evidence" value="ECO:0007669"/>
    <property type="project" value="InterPro"/>
</dbReference>
<comment type="caution">
    <text evidence="6">The sequence shown here is derived from an EMBL/GenBank/DDBJ whole genome shotgun (WGS) entry which is preliminary data.</text>
</comment>
<dbReference type="PANTHER" id="PTHR47765:SF2">
    <property type="entry name" value="EXONUCLEASE MUT-7 HOMOLOG"/>
    <property type="match status" value="1"/>
</dbReference>
<sequence>MSYQNRGKGISHSSQQYQDYKPRRNNFGYVNHAMQRKQLQNISKHDNNCCTEISINLYLNEEDQAFFQDLKNMYQSLKRSPPVVSRLENYFNSCQNPYEQFLKRIQELIDAFKIITKQNIQAVAKLIFEVFRMAEKGDLFLDSINCFIEKKQYKDACQYASLLVLHDKFTIHDFLVPLILQDKLPCVNDFLCDSKRHRIELVEFLDQQLISASLRQTIEHYIFEHKVPEVKFDKIHVKSWKKIISNLVKRFNLPSNLTPNLNKRRNAGALQFLLKKRFTKNTFGDESWKEMVQEAVGDDEYLQKELVIGVAQYGEPAEARRWALFYNIDKNEWPHSVRTLDESKAENPDDTAECEEERPKKTEEYHKYSLPLDTIVLVDTTEKFESFLDAGFQGVDIVGIDCEWKPSFGGQSNELALMQIATRHCVFVIDIVTLANQAPHLWQNMGQFLFNNCDILKLGFNMSSDFHMIKSALPHLNFNPKHLGFLDLGTLWKHVDRYPKFSFPFEVKNGGLSLTTLVCLCLGRKLDKSEQFSNWEKRPLRDSQIYYAGLDAYCLIEIYDVIKSRFENTNNSFDDLCYTLIQHERSPKKKGRRTGPHRPRKVEEEVDQAPSPVTQPVEAHQLRVVCDTMLQGLGKHLRRCGIDTVILENHQDHKECVRYAIDEKRYILTRKGPYKMLTGYVPPGHCLLIKSNQVDEQLQEVLQFYKVVVTKDHVFSRCQSCNGNSFVKISQDTMMTLHRMSKPPKPGPSLNSDEDFDELATVPSCSPHKCFGNPSTNRKWELCTDDRIDVSRCRTKQGAPIKVYQVPLPVVQNYDVFYVCEECGKIYYDGSHFQRVLTGRLQGIVQ</sequence>
<evidence type="ECO:0000313" key="6">
    <source>
        <dbReference type="EMBL" id="KAF7279834.1"/>
    </source>
</evidence>
<proteinExistence type="predicted"/>